<feature type="active site" evidence="3">
    <location>
        <position position="133"/>
    </location>
</feature>
<dbReference type="PANTHER" id="PTHR21600">
    <property type="entry name" value="MITOCHONDRIAL RNA PSEUDOURIDINE SYNTHASE"/>
    <property type="match status" value="1"/>
</dbReference>
<evidence type="ECO:0000256" key="5">
    <source>
        <dbReference type="RuleBase" id="RU362028"/>
    </source>
</evidence>
<dbReference type="InterPro" id="IPR006225">
    <property type="entry name" value="PsdUridine_synth_RluC/D"/>
</dbReference>
<dbReference type="Proteomes" id="UP000243884">
    <property type="component" value="Unassembled WGS sequence"/>
</dbReference>
<keyword evidence="4" id="KW-0694">RNA-binding</keyword>
<protein>
    <recommendedName>
        <fullName evidence="5">Pseudouridine synthase</fullName>
        <ecNumber evidence="5">5.4.99.-</ecNumber>
    </recommendedName>
</protein>
<dbReference type="RefSeq" id="WP_084098694.1">
    <property type="nucleotide sequence ID" value="NZ_FWXK01000003.1"/>
</dbReference>
<dbReference type="PANTHER" id="PTHR21600:SF35">
    <property type="entry name" value="PSEUDOURIDINE SYNTHASE"/>
    <property type="match status" value="1"/>
</dbReference>
<dbReference type="InterPro" id="IPR006224">
    <property type="entry name" value="PsdUridine_synth_RluA-like_CS"/>
</dbReference>
<keyword evidence="8" id="KW-1185">Reference proteome</keyword>
<dbReference type="EC" id="5.4.99.-" evidence="5"/>
<dbReference type="GO" id="GO:0003723">
    <property type="term" value="F:RNA binding"/>
    <property type="evidence" value="ECO:0007669"/>
    <property type="project" value="UniProtKB-KW"/>
</dbReference>
<dbReference type="PROSITE" id="PS01129">
    <property type="entry name" value="PSI_RLU"/>
    <property type="match status" value="1"/>
</dbReference>
<dbReference type="AlphaFoldDB" id="A0A1W1YJY4"/>
<evidence type="ECO:0000313" key="7">
    <source>
        <dbReference type="EMBL" id="SMC36464.1"/>
    </source>
</evidence>
<gene>
    <name evidence="7" type="ORF">SAMN04487984_0744</name>
</gene>
<feature type="domain" description="Pseudouridine synthase RsuA/RluA-like" evidence="6">
    <location>
        <begin position="85"/>
        <end position="237"/>
    </location>
</feature>
<proteinExistence type="inferred from homology"/>
<dbReference type="InterPro" id="IPR050188">
    <property type="entry name" value="RluA_PseudoU_synthase"/>
</dbReference>
<reference evidence="8" key="1">
    <citation type="submission" date="2017-04" db="EMBL/GenBank/DDBJ databases">
        <authorList>
            <person name="Varghese N."/>
            <person name="Submissions S."/>
        </authorList>
    </citation>
    <scope>NUCLEOTIDE SEQUENCE [LARGE SCALE GENOMIC DNA]</scope>
    <source>
        <strain evidence="8">DSM 21500</strain>
    </source>
</reference>
<evidence type="ECO:0000313" key="8">
    <source>
        <dbReference type="Proteomes" id="UP000243884"/>
    </source>
</evidence>
<dbReference type="Pfam" id="PF00849">
    <property type="entry name" value="PseudoU_synth_2"/>
    <property type="match status" value="1"/>
</dbReference>
<dbReference type="InterPro" id="IPR006145">
    <property type="entry name" value="PsdUridine_synth_RsuA/RluA"/>
</dbReference>
<dbReference type="NCBIfam" id="TIGR00005">
    <property type="entry name" value="rluA_subfam"/>
    <property type="match status" value="1"/>
</dbReference>
<dbReference type="EMBL" id="FWXK01000003">
    <property type="protein sequence ID" value="SMC36464.1"/>
    <property type="molecule type" value="Genomic_DNA"/>
</dbReference>
<evidence type="ECO:0000256" key="2">
    <source>
        <dbReference type="ARBA" id="ARBA00010876"/>
    </source>
</evidence>
<dbReference type="InterPro" id="IPR020103">
    <property type="entry name" value="PsdUridine_synth_cat_dom_sf"/>
</dbReference>
<organism evidence="7 8">
    <name type="scientific">Aerococcus suis</name>
    <dbReference type="NCBI Taxonomy" id="371602"/>
    <lineage>
        <taxon>Bacteria</taxon>
        <taxon>Bacillati</taxon>
        <taxon>Bacillota</taxon>
        <taxon>Bacilli</taxon>
        <taxon>Lactobacillales</taxon>
        <taxon>Aerococcaceae</taxon>
        <taxon>Aerococcus</taxon>
    </lineage>
</organism>
<dbReference type="GO" id="GO:0140098">
    <property type="term" value="F:catalytic activity, acting on RNA"/>
    <property type="evidence" value="ECO:0007669"/>
    <property type="project" value="UniProtKB-ARBA"/>
</dbReference>
<name>A0A1W1YJY4_9LACT</name>
<comment type="similarity">
    <text evidence="2 5">Belongs to the pseudouridine synthase RluA family.</text>
</comment>
<sequence length="295" mass="34128">MLKFEWRVEKEQRLKKFLQQQGISRRLLVRIKFHGGHLLVNHEPATVKTPLKIDDLVTVYLPPEGTQDIITPIDKEIDILFEDDHYIAINKPAGFTSIPSQYNPQGSLANMLKAYYQKQQYKNQVIHVVTRLDRDTSGVMLFAKHAYAHGLIDRELQSQRIVKQYWAFTEQPINQDKHGYIDEPIGRSPHSIIERQVTSDGKPALTEYWLKGQLQDSYQYQVQLHTGRTHQIRVHFAYEGAPLIGDDLYGGPLRPTMHRQALHCKSLSFNHPITKETIYITAPLPEDLLPFNTIN</sequence>
<dbReference type="PROSITE" id="PS50889">
    <property type="entry name" value="S4"/>
    <property type="match status" value="1"/>
</dbReference>
<evidence type="ECO:0000259" key="6">
    <source>
        <dbReference type="Pfam" id="PF00849"/>
    </source>
</evidence>
<dbReference type="GO" id="GO:0000455">
    <property type="term" value="P:enzyme-directed rRNA pseudouridine synthesis"/>
    <property type="evidence" value="ECO:0007669"/>
    <property type="project" value="TreeGrafter"/>
</dbReference>
<dbReference type="OrthoDB" id="9807829at2"/>
<keyword evidence="5" id="KW-0413">Isomerase</keyword>
<dbReference type="CDD" id="cd02869">
    <property type="entry name" value="PseudoU_synth_RluA_like"/>
    <property type="match status" value="1"/>
</dbReference>
<dbReference type="STRING" id="371602.SAMN04487984_0744"/>
<comment type="catalytic activity">
    <reaction evidence="1 5">
        <text>a uridine in RNA = a pseudouridine in RNA</text>
        <dbReference type="Rhea" id="RHEA:48348"/>
        <dbReference type="Rhea" id="RHEA-COMP:12068"/>
        <dbReference type="Rhea" id="RHEA-COMP:12069"/>
        <dbReference type="ChEBI" id="CHEBI:65314"/>
        <dbReference type="ChEBI" id="CHEBI:65315"/>
    </reaction>
</comment>
<accession>A0A1W1YJY4</accession>
<dbReference type="SUPFAM" id="SSF55120">
    <property type="entry name" value="Pseudouridine synthase"/>
    <property type="match status" value="1"/>
</dbReference>
<dbReference type="GO" id="GO:0009982">
    <property type="term" value="F:pseudouridine synthase activity"/>
    <property type="evidence" value="ECO:0007669"/>
    <property type="project" value="InterPro"/>
</dbReference>
<comment type="function">
    <text evidence="5">Responsible for synthesis of pseudouridine from uracil.</text>
</comment>
<evidence type="ECO:0000256" key="4">
    <source>
        <dbReference type="PROSITE-ProRule" id="PRU00182"/>
    </source>
</evidence>
<dbReference type="Gene3D" id="3.30.2350.10">
    <property type="entry name" value="Pseudouridine synthase"/>
    <property type="match status" value="1"/>
</dbReference>
<evidence type="ECO:0000256" key="1">
    <source>
        <dbReference type="ARBA" id="ARBA00000073"/>
    </source>
</evidence>
<evidence type="ECO:0000256" key="3">
    <source>
        <dbReference type="PIRSR" id="PIRSR606225-1"/>
    </source>
</evidence>